<dbReference type="CDD" id="cd07570">
    <property type="entry name" value="GAT_Gln-NAD-synth"/>
    <property type="match status" value="1"/>
</dbReference>
<keyword evidence="11" id="KW-1185">Reference proteome</keyword>
<dbReference type="EC" id="6.3.5.1" evidence="7"/>
<dbReference type="Proteomes" id="UP000572051">
    <property type="component" value="Unassembled WGS sequence"/>
</dbReference>
<dbReference type="PIRSF" id="PIRSF006630">
    <property type="entry name" value="NADS_GAT"/>
    <property type="match status" value="1"/>
</dbReference>
<keyword evidence="3 7" id="KW-0436">Ligase</keyword>
<protein>
    <recommendedName>
        <fullName evidence="7">Glutamine-dependent NAD(+) synthetase</fullName>
        <ecNumber evidence="7">6.3.5.1</ecNumber>
    </recommendedName>
    <alternativeName>
        <fullName evidence="7">NAD(+) synthase [glutamine-hydrolyzing]</fullName>
    </alternativeName>
</protein>
<organism evidence="10 11">
    <name type="scientific">Nocardiopsis aegyptia</name>
    <dbReference type="NCBI Taxonomy" id="220378"/>
    <lineage>
        <taxon>Bacteria</taxon>
        <taxon>Bacillati</taxon>
        <taxon>Actinomycetota</taxon>
        <taxon>Actinomycetes</taxon>
        <taxon>Streptosporangiales</taxon>
        <taxon>Nocardiopsidaceae</taxon>
        <taxon>Nocardiopsis</taxon>
    </lineage>
</organism>
<comment type="similarity">
    <text evidence="2 7">In the C-terminal section; belongs to the NAD synthetase family.</text>
</comment>
<evidence type="ECO:0000256" key="2">
    <source>
        <dbReference type="ARBA" id="ARBA00007145"/>
    </source>
</evidence>
<dbReference type="SUPFAM" id="SSF52402">
    <property type="entry name" value="Adenine nucleotide alpha hydrolases-like"/>
    <property type="match status" value="1"/>
</dbReference>
<feature type="domain" description="CN hydrolase" evidence="9">
    <location>
        <begin position="1"/>
        <end position="219"/>
    </location>
</feature>
<dbReference type="GO" id="GO:0005524">
    <property type="term" value="F:ATP binding"/>
    <property type="evidence" value="ECO:0007669"/>
    <property type="project" value="UniProtKB-UniRule"/>
</dbReference>
<evidence type="ECO:0000256" key="3">
    <source>
        <dbReference type="ARBA" id="ARBA00022598"/>
    </source>
</evidence>
<keyword evidence="4 7" id="KW-0547">Nucleotide-binding</keyword>
<dbReference type="InterPro" id="IPR022310">
    <property type="entry name" value="NAD/GMP_synthase"/>
</dbReference>
<dbReference type="EMBL" id="JACCFS010000001">
    <property type="protein sequence ID" value="NYJ35124.1"/>
    <property type="molecule type" value="Genomic_DNA"/>
</dbReference>
<evidence type="ECO:0000259" key="9">
    <source>
        <dbReference type="PROSITE" id="PS50263"/>
    </source>
</evidence>
<dbReference type="PANTHER" id="PTHR23090:SF9">
    <property type="entry name" value="GLUTAMINE-DEPENDENT NAD(+) SYNTHETASE"/>
    <property type="match status" value="1"/>
</dbReference>
<dbReference type="Pfam" id="PF00795">
    <property type="entry name" value="CN_hydrolase"/>
    <property type="match status" value="1"/>
</dbReference>
<evidence type="ECO:0000256" key="5">
    <source>
        <dbReference type="ARBA" id="ARBA00022840"/>
    </source>
</evidence>
<evidence type="ECO:0000256" key="7">
    <source>
        <dbReference type="PIRNR" id="PIRNR006630"/>
    </source>
</evidence>
<evidence type="ECO:0000256" key="1">
    <source>
        <dbReference type="ARBA" id="ARBA00005188"/>
    </source>
</evidence>
<comment type="caution">
    <text evidence="10">The sequence shown here is derived from an EMBL/GenBank/DDBJ whole genome shotgun (WGS) entry which is preliminary data.</text>
</comment>
<dbReference type="InterPro" id="IPR014729">
    <property type="entry name" value="Rossmann-like_a/b/a_fold"/>
</dbReference>
<reference evidence="10 11" key="1">
    <citation type="submission" date="2020-07" db="EMBL/GenBank/DDBJ databases">
        <title>Sequencing the genomes of 1000 actinobacteria strains.</title>
        <authorList>
            <person name="Klenk H.-P."/>
        </authorList>
    </citation>
    <scope>NUCLEOTIDE SEQUENCE [LARGE SCALE GENOMIC DNA]</scope>
    <source>
        <strain evidence="10 11">DSM 44442</strain>
    </source>
</reference>
<dbReference type="UniPathway" id="UPA00253">
    <property type="reaction ID" value="UER00334"/>
</dbReference>
<name>A0A7Z0ENG4_9ACTN</name>
<evidence type="ECO:0000256" key="4">
    <source>
        <dbReference type="ARBA" id="ARBA00022741"/>
    </source>
</evidence>
<dbReference type="PANTHER" id="PTHR23090">
    <property type="entry name" value="NH 3 /GLUTAMINE-DEPENDENT NAD + SYNTHETASE"/>
    <property type="match status" value="1"/>
</dbReference>
<dbReference type="Gene3D" id="3.60.110.10">
    <property type="entry name" value="Carbon-nitrogen hydrolase"/>
    <property type="match status" value="1"/>
</dbReference>
<gene>
    <name evidence="10" type="ORF">HNR10_003005</name>
</gene>
<dbReference type="GO" id="GO:0009435">
    <property type="term" value="P:NAD+ biosynthetic process"/>
    <property type="evidence" value="ECO:0007669"/>
    <property type="project" value="UniProtKB-UniRule"/>
</dbReference>
<dbReference type="InterPro" id="IPR003694">
    <property type="entry name" value="NAD_synthase"/>
</dbReference>
<comment type="similarity">
    <text evidence="8">Belongs to the NAD synthetase family.</text>
</comment>
<dbReference type="AlphaFoldDB" id="A0A7Z0ENG4"/>
<dbReference type="GO" id="GO:0005737">
    <property type="term" value="C:cytoplasm"/>
    <property type="evidence" value="ECO:0007669"/>
    <property type="project" value="InterPro"/>
</dbReference>
<comment type="pathway">
    <text evidence="1 7">Cofactor biosynthesis; NAD(+) biosynthesis; NAD(+) from deamido-NAD(+) (L-Gln route): step 1/1.</text>
</comment>
<evidence type="ECO:0000313" key="11">
    <source>
        <dbReference type="Proteomes" id="UP000572051"/>
    </source>
</evidence>
<dbReference type="Gene3D" id="3.40.50.620">
    <property type="entry name" value="HUPs"/>
    <property type="match status" value="1"/>
</dbReference>
<sequence>MFPEMVVTGYSVEDLALRDGFVSASTKATHHLAGRLAAEGLAHLPVVVGFLGRRKGPGPRFGQPSGAPQNSLAVLHEGRIRLVSAKHHLPNYGVFDEFRYFVPGDTLPLLRLHGADIAFAICEDLWQDGGPVAAAADAGAGMLITLNGSPYERHKDDVRLDLCRRRARELGAAIGYVNMTGGQDDLVFEGDSLIVDADGELVARAAQFDEELLVTDVELPRAEDTSWRADEAGGFRVVRYTVSDRAPAPYEARPPSLTPRRDPLNDLGEVYSALVAGVRDHVRKNGFTSVLVGVSGGADSALTATIAADAVGADAVHALVMPGRGSDPEALDDAEDLIKRQGLTRRLYPVDRLLDALESTITVAGAGGGEDLLEQARGVLLKALSREEGHLVLATGDKSELAMGLCAHHGDGAGAYAPLRDCWKTLVRELARWRNSQSPTTDGAPPMPERALVRESARGWDAVDSAPERPGYEVLDGLLDAYIGTDHGASDLTAAGFAPDLVRHVVRLVDRAEHQRRQYPPGPKITKRTLGRDRRLPITNRWLL</sequence>
<proteinExistence type="inferred from homology"/>
<dbReference type="GO" id="GO:0003952">
    <property type="term" value="F:NAD+ synthase (glutamine-hydrolyzing) activity"/>
    <property type="evidence" value="ECO:0007669"/>
    <property type="project" value="UniProtKB-UniRule"/>
</dbReference>
<dbReference type="PROSITE" id="PS50263">
    <property type="entry name" value="CN_HYDROLASE"/>
    <property type="match status" value="1"/>
</dbReference>
<evidence type="ECO:0000256" key="6">
    <source>
        <dbReference type="ARBA" id="ARBA00023027"/>
    </source>
</evidence>
<dbReference type="CDD" id="cd00553">
    <property type="entry name" value="NAD_synthase"/>
    <property type="match status" value="1"/>
</dbReference>
<dbReference type="InterPro" id="IPR014445">
    <property type="entry name" value="Gln-dep_NAD_synthase"/>
</dbReference>
<evidence type="ECO:0000256" key="8">
    <source>
        <dbReference type="RuleBase" id="RU003811"/>
    </source>
</evidence>
<dbReference type="NCBIfam" id="TIGR00552">
    <property type="entry name" value="nadE"/>
    <property type="match status" value="1"/>
</dbReference>
<evidence type="ECO:0000313" key="10">
    <source>
        <dbReference type="EMBL" id="NYJ35124.1"/>
    </source>
</evidence>
<keyword evidence="5 7" id="KW-0067">ATP-binding</keyword>
<keyword evidence="6 7" id="KW-0520">NAD</keyword>
<comment type="catalytic activity">
    <reaction evidence="7">
        <text>deamido-NAD(+) + L-glutamine + ATP + H2O = L-glutamate + AMP + diphosphate + NAD(+) + H(+)</text>
        <dbReference type="Rhea" id="RHEA:24384"/>
        <dbReference type="ChEBI" id="CHEBI:15377"/>
        <dbReference type="ChEBI" id="CHEBI:15378"/>
        <dbReference type="ChEBI" id="CHEBI:29985"/>
        <dbReference type="ChEBI" id="CHEBI:30616"/>
        <dbReference type="ChEBI" id="CHEBI:33019"/>
        <dbReference type="ChEBI" id="CHEBI:57540"/>
        <dbReference type="ChEBI" id="CHEBI:58359"/>
        <dbReference type="ChEBI" id="CHEBI:58437"/>
        <dbReference type="ChEBI" id="CHEBI:456215"/>
        <dbReference type="EC" id="6.3.5.1"/>
    </reaction>
</comment>
<dbReference type="GO" id="GO:0004359">
    <property type="term" value="F:glutaminase activity"/>
    <property type="evidence" value="ECO:0007669"/>
    <property type="project" value="InterPro"/>
</dbReference>
<dbReference type="InterPro" id="IPR036526">
    <property type="entry name" value="C-N_Hydrolase_sf"/>
</dbReference>
<dbReference type="SUPFAM" id="SSF56317">
    <property type="entry name" value="Carbon-nitrogen hydrolase"/>
    <property type="match status" value="1"/>
</dbReference>
<dbReference type="InterPro" id="IPR003010">
    <property type="entry name" value="C-N_Hydrolase"/>
</dbReference>
<dbReference type="Pfam" id="PF02540">
    <property type="entry name" value="NAD_synthase"/>
    <property type="match status" value="1"/>
</dbReference>
<accession>A0A7Z0ENG4</accession>